<name>M8ATA1_AEGTA</name>
<accession>M8ATA1</accession>
<evidence type="ECO:0000313" key="2">
    <source>
        <dbReference type="EnsemblPlants" id="EMT07697"/>
    </source>
</evidence>
<dbReference type="PANTHER" id="PTHR33075:SF7">
    <property type="entry name" value="OS02G0303350 PROTEIN"/>
    <property type="match status" value="1"/>
</dbReference>
<dbReference type="InterPro" id="IPR056018">
    <property type="entry name" value="DUF7597"/>
</dbReference>
<dbReference type="EnsemblPlants" id="EMT07697">
    <property type="protein sequence ID" value="EMT07697"/>
    <property type="gene ID" value="F775_23112"/>
</dbReference>
<dbReference type="AlphaFoldDB" id="M8ATA1"/>
<dbReference type="PANTHER" id="PTHR33075">
    <property type="entry name" value="OS02G0499800 PROTEIN"/>
    <property type="match status" value="1"/>
</dbReference>
<organism evidence="2">
    <name type="scientific">Aegilops tauschii</name>
    <name type="common">Tausch's goatgrass</name>
    <name type="synonym">Aegilops squarrosa</name>
    <dbReference type="NCBI Taxonomy" id="37682"/>
    <lineage>
        <taxon>Eukaryota</taxon>
        <taxon>Viridiplantae</taxon>
        <taxon>Streptophyta</taxon>
        <taxon>Embryophyta</taxon>
        <taxon>Tracheophyta</taxon>
        <taxon>Spermatophyta</taxon>
        <taxon>Magnoliopsida</taxon>
        <taxon>Liliopsida</taxon>
        <taxon>Poales</taxon>
        <taxon>Poaceae</taxon>
        <taxon>BOP clade</taxon>
        <taxon>Pooideae</taxon>
        <taxon>Triticodae</taxon>
        <taxon>Triticeae</taxon>
        <taxon>Triticinae</taxon>
        <taxon>Aegilops</taxon>
    </lineage>
</organism>
<sequence length="205" mass="22953">MATFPFDPTPFIPTNHQCIDVEGRLARVQVVAGAAALTHENCAIATIIPMPDLQVTFNTICEALADFLSGIKHMGFSEICPCPFGQAYVRLDSNFDRDELVLNSPHAFTDVHVIFQKHNEGLNWRKIVINREVWLLLCGFPFNRNCMDQVANAVRGFSKLLEWDKNKSTCRGKPRPPMGLEGPLLVRRVGGHRIAQRADERGAAR</sequence>
<dbReference type="Pfam" id="PF24530">
    <property type="entry name" value="DUF7597"/>
    <property type="match status" value="1"/>
</dbReference>
<proteinExistence type="predicted"/>
<protein>
    <recommendedName>
        <fullName evidence="1">DUF7597 domain-containing protein</fullName>
    </recommendedName>
</protein>
<reference evidence="2" key="1">
    <citation type="submission" date="2015-06" db="UniProtKB">
        <authorList>
            <consortium name="EnsemblPlants"/>
        </authorList>
    </citation>
    <scope>IDENTIFICATION</scope>
</reference>
<evidence type="ECO:0000259" key="1">
    <source>
        <dbReference type="Pfam" id="PF24530"/>
    </source>
</evidence>
<feature type="domain" description="DUF7597" evidence="1">
    <location>
        <begin position="7"/>
        <end position="126"/>
    </location>
</feature>